<evidence type="ECO:0000256" key="1">
    <source>
        <dbReference type="ARBA" id="ARBA00022553"/>
    </source>
</evidence>
<dbReference type="InterPro" id="IPR052240">
    <property type="entry name" value="SAP_domain_ribonucleoprotein"/>
</dbReference>
<keyword evidence="4" id="KW-1185">Reference proteome</keyword>
<feature type="region of interest" description="Disordered" evidence="2">
    <location>
        <begin position="1"/>
        <end position="24"/>
    </location>
</feature>
<evidence type="ECO:0000256" key="2">
    <source>
        <dbReference type="SAM" id="MobiDB-lite"/>
    </source>
</evidence>
<evidence type="ECO:0000313" key="3">
    <source>
        <dbReference type="EMBL" id="CAL1275493.1"/>
    </source>
</evidence>
<feature type="compositionally biased region" description="Basic and acidic residues" evidence="2">
    <location>
        <begin position="11"/>
        <end position="24"/>
    </location>
</feature>
<gene>
    <name evidence="3" type="ORF">LARSCL_LOCUS8100</name>
</gene>
<keyword evidence="1" id="KW-0597">Phosphoprotein</keyword>
<dbReference type="Proteomes" id="UP001497382">
    <property type="component" value="Unassembled WGS sequence"/>
</dbReference>
<comment type="caution">
    <text evidence="3">The sequence shown here is derived from an EMBL/GenBank/DDBJ whole genome shotgun (WGS) entry which is preliminary data.</text>
</comment>
<protein>
    <submittedName>
        <fullName evidence="3">Uncharacterized protein</fullName>
    </submittedName>
</protein>
<dbReference type="PANTHER" id="PTHR46551:SF1">
    <property type="entry name" value="SAP DOMAIN-CONTAINING RIBONUCLEOPROTEIN"/>
    <property type="match status" value="1"/>
</dbReference>
<reference evidence="3 4" key="1">
    <citation type="submission" date="2024-04" db="EMBL/GenBank/DDBJ databases">
        <authorList>
            <person name="Rising A."/>
            <person name="Reimegard J."/>
            <person name="Sonavane S."/>
            <person name="Akerstrom W."/>
            <person name="Nylinder S."/>
            <person name="Hedman E."/>
            <person name="Kallberg Y."/>
        </authorList>
    </citation>
    <scope>NUCLEOTIDE SEQUENCE [LARGE SCALE GENOMIC DNA]</scope>
</reference>
<evidence type="ECO:0000313" key="4">
    <source>
        <dbReference type="Proteomes" id="UP001497382"/>
    </source>
</evidence>
<organism evidence="3 4">
    <name type="scientific">Larinioides sclopetarius</name>
    <dbReference type="NCBI Taxonomy" id="280406"/>
    <lineage>
        <taxon>Eukaryota</taxon>
        <taxon>Metazoa</taxon>
        <taxon>Ecdysozoa</taxon>
        <taxon>Arthropoda</taxon>
        <taxon>Chelicerata</taxon>
        <taxon>Arachnida</taxon>
        <taxon>Araneae</taxon>
        <taxon>Araneomorphae</taxon>
        <taxon>Entelegynae</taxon>
        <taxon>Araneoidea</taxon>
        <taxon>Araneidae</taxon>
        <taxon>Larinioides</taxon>
    </lineage>
</organism>
<dbReference type="EMBL" id="CAXIEN010000085">
    <property type="protein sequence ID" value="CAL1275493.1"/>
    <property type="molecule type" value="Genomic_DNA"/>
</dbReference>
<dbReference type="PANTHER" id="PTHR46551">
    <property type="entry name" value="SAP DOMAIN-CONTAINING RIBONUCLEOPROTEIN"/>
    <property type="match status" value="1"/>
</dbReference>
<name>A0AAV1ZWD9_9ARAC</name>
<dbReference type="GO" id="GO:0016973">
    <property type="term" value="P:poly(A)+ mRNA export from nucleus"/>
    <property type="evidence" value="ECO:0007669"/>
    <property type="project" value="TreeGrafter"/>
</dbReference>
<proteinExistence type="predicted"/>
<sequence length="278" mass="30983">MAAKNTANCKSRGDTKNIKKKESSEIPAVVALSRAVKKSPITEDHDSLYYEKGLQLSDEHLNEVKNEAVVLNKADSVLGNKSSTSIVKILKTTKTVASATTKTIVKKEGSKEESLSEVPAYTPTPIKSDKVMAVQDGEINSNNATDGNRASADENKKECNNVIRLASKHISDEERRKLRAKRFNIIVAESCQNAEKDIARKVSTPAPKSAPISINFPTPTYDTLKKRAERFGENVSTVMKSLDHKEKLLKRKLKFLESVTNLKELEIKKRRAERFRMV</sequence>
<dbReference type="AlphaFoldDB" id="A0AAV1ZWD9"/>
<accession>A0AAV1ZWD9</accession>
<dbReference type="GO" id="GO:0005634">
    <property type="term" value="C:nucleus"/>
    <property type="evidence" value="ECO:0007669"/>
    <property type="project" value="TreeGrafter"/>
</dbReference>